<feature type="region of interest" description="Disordered" evidence="1">
    <location>
        <begin position="1"/>
        <end position="24"/>
    </location>
</feature>
<gene>
    <name evidence="6" type="ORF">GCM10025780_31470</name>
</gene>
<evidence type="ECO:0000313" key="7">
    <source>
        <dbReference type="Proteomes" id="UP001501295"/>
    </source>
</evidence>
<proteinExistence type="predicted"/>
<sequence length="883" mass="92971">MTPSTRDTSTPDTSTSDTTDHDSTGVVWSGAWVRDRLGITLTSDDSAGLIPLEALVGLALRRNPRRAHLLVSTVLAKHVPTVPELARAAGELLGLLTAERLEGGALPSGSGGAEGTTGAAGCSVRVAALGRELAALLSVEEPTRGAVARLRGRLDEVRGVHPTVTVLGYAETATGLGRLVADALGSPYLHSTRHAAPGMPEFGRFEEEHSHATGHRLLPTDATWIRPGGTIVLVDDELSTGRTVLNTIRELQALVPQERWVVSALVDLRDDSDRQAFDEVAAELGVSLEVVALGVGRVTLPADVLSLADELIAELPGPASAGEASTALSAGGVEAGVVDFLDLSDEVDEIRSDRFGNPAGVFDDAAAEIARQLDVPDDGTALLVLGTEEFMALPLAVAERFPGDGVRFSTTTRSPIAAVDSPGYAIRSEIAFASHDAVVDGPGTRHAYNLTPDGRRFARILLFPEPGTETDAVTGPGSLTEALARVADRVTVVLLPADEPERLPEPLRGPDFGSYEPSDVLWLLQDLGDVALEAPAAEREAAIQSGTANYAESLPVEYVPSAEYQELYASALDRSARRVAEAVGVVTELCLDARDGAPVLVSLARAGTPIGVLMRRWAQQVHGIDLPHHTMSIVRGVGIDTTALRWLAAHYDPARVVFVDGWTGKGAIARELAAALAKHADEEGARFGADLAVLADPGHCVTTFGTRDDYLIPSACLNSTVSGLVSRTVYSRALIGPGEFHGAKFYRELQGSDVSRDFIEAVAGQFDEVRDGVASIAAMRRSAPPSATTWAGWAAVESIAAEYGIDDVNLVKPGVGETTRVLLRRVPWKVLVRPDARDDVAHVLLLAEQRGVEVVEVPDLPYSCVGLIHPVGAPGATGPTGAL</sequence>
<name>A0ABP8W7D9_9MICO</name>
<keyword evidence="6" id="KW-0808">Transferase</keyword>
<evidence type="ECO:0000256" key="1">
    <source>
        <dbReference type="SAM" id="MobiDB-lite"/>
    </source>
</evidence>
<feature type="domain" description="Cysteine protease StiP N-terminal" evidence="2">
    <location>
        <begin position="513"/>
        <end position="762"/>
    </location>
</feature>
<dbReference type="InterPro" id="IPR028157">
    <property type="entry name" value="PELOTA_dom"/>
</dbReference>
<dbReference type="InterPro" id="IPR041688">
    <property type="entry name" value="PRTase_2"/>
</dbReference>
<evidence type="ECO:0000313" key="6">
    <source>
        <dbReference type="EMBL" id="GAA4683483.1"/>
    </source>
</evidence>
<dbReference type="RefSeq" id="WP_345376889.1">
    <property type="nucleotide sequence ID" value="NZ_BAABLM010000010.1"/>
</dbReference>
<dbReference type="InterPro" id="IPR000836">
    <property type="entry name" value="PRTase_dom"/>
</dbReference>
<dbReference type="Pfam" id="PF15608">
    <property type="entry name" value="PELOTA_1"/>
    <property type="match status" value="1"/>
</dbReference>
<evidence type="ECO:0000259" key="2">
    <source>
        <dbReference type="Pfam" id="PF11202"/>
    </source>
</evidence>
<dbReference type="Pfam" id="PF11202">
    <property type="entry name" value="StiP"/>
    <property type="match status" value="1"/>
</dbReference>
<dbReference type="InterPro" id="IPR029057">
    <property type="entry name" value="PRTase-like"/>
</dbReference>
<dbReference type="InterPro" id="IPR011215">
    <property type="entry name" value="StiP_N"/>
</dbReference>
<keyword evidence="6" id="KW-0328">Glycosyltransferase</keyword>
<accession>A0ABP8W7D9</accession>
<feature type="compositionally biased region" description="Low complexity" evidence="1">
    <location>
        <begin position="1"/>
        <end position="17"/>
    </location>
</feature>
<dbReference type="GO" id="GO:0016757">
    <property type="term" value="F:glycosyltransferase activity"/>
    <property type="evidence" value="ECO:0007669"/>
    <property type="project" value="UniProtKB-KW"/>
</dbReference>
<keyword evidence="7" id="KW-1185">Reference proteome</keyword>
<feature type="domain" description="Orotate phosphoribosyltransferase-like" evidence="5">
    <location>
        <begin position="55"/>
        <end position="296"/>
    </location>
</feature>
<organism evidence="6 7">
    <name type="scientific">Frondihabitans cladoniiphilus</name>
    <dbReference type="NCBI Taxonomy" id="715785"/>
    <lineage>
        <taxon>Bacteria</taxon>
        <taxon>Bacillati</taxon>
        <taxon>Actinomycetota</taxon>
        <taxon>Actinomycetes</taxon>
        <taxon>Micrococcales</taxon>
        <taxon>Microbacteriaceae</taxon>
        <taxon>Frondihabitans</taxon>
    </lineage>
</organism>
<dbReference type="SUPFAM" id="SSF53271">
    <property type="entry name" value="PRTase-like"/>
    <property type="match status" value="1"/>
</dbReference>
<feature type="domain" description="TRSP" evidence="3">
    <location>
        <begin position="362"/>
        <end position="473"/>
    </location>
</feature>
<dbReference type="InterPro" id="IPR022537">
    <property type="entry name" value="TRSP_dom"/>
</dbReference>
<evidence type="ECO:0000259" key="4">
    <source>
        <dbReference type="Pfam" id="PF15608"/>
    </source>
</evidence>
<feature type="domain" description="PELOTA RNA-binding" evidence="4">
    <location>
        <begin position="790"/>
        <end position="869"/>
    </location>
</feature>
<dbReference type="Gene3D" id="3.40.50.2020">
    <property type="match status" value="1"/>
</dbReference>
<reference evidence="7" key="1">
    <citation type="journal article" date="2019" name="Int. J. Syst. Evol. Microbiol.">
        <title>The Global Catalogue of Microorganisms (GCM) 10K type strain sequencing project: providing services to taxonomists for standard genome sequencing and annotation.</title>
        <authorList>
            <consortium name="The Broad Institute Genomics Platform"/>
            <consortium name="The Broad Institute Genome Sequencing Center for Infectious Disease"/>
            <person name="Wu L."/>
            <person name="Ma J."/>
        </authorList>
    </citation>
    <scope>NUCLEOTIDE SEQUENCE [LARGE SCALE GENOMIC DNA]</scope>
    <source>
        <strain evidence="7">JCM 18956</strain>
    </source>
</reference>
<dbReference type="Proteomes" id="UP001501295">
    <property type="component" value="Unassembled WGS sequence"/>
</dbReference>
<dbReference type="Pfam" id="PF12500">
    <property type="entry name" value="TRSP"/>
    <property type="match status" value="1"/>
</dbReference>
<dbReference type="Pfam" id="PF15609">
    <property type="entry name" value="PRTase_2"/>
    <property type="match status" value="1"/>
</dbReference>
<dbReference type="CDD" id="cd06223">
    <property type="entry name" value="PRTases_typeI"/>
    <property type="match status" value="1"/>
</dbReference>
<comment type="caution">
    <text evidence="6">The sequence shown here is derived from an EMBL/GenBank/DDBJ whole genome shotgun (WGS) entry which is preliminary data.</text>
</comment>
<evidence type="ECO:0000259" key="3">
    <source>
        <dbReference type="Pfam" id="PF12500"/>
    </source>
</evidence>
<evidence type="ECO:0000259" key="5">
    <source>
        <dbReference type="Pfam" id="PF15609"/>
    </source>
</evidence>
<protein>
    <submittedName>
        <fullName evidence="6">Phosphoribosyltransferase</fullName>
    </submittedName>
</protein>
<dbReference type="EMBL" id="BAABLM010000010">
    <property type="protein sequence ID" value="GAA4683483.1"/>
    <property type="molecule type" value="Genomic_DNA"/>
</dbReference>